<dbReference type="Gene3D" id="3.20.20.80">
    <property type="entry name" value="Glycosidases"/>
    <property type="match status" value="1"/>
</dbReference>
<proteinExistence type="inferred from homology"/>
<protein>
    <recommendedName>
        <fullName evidence="3">Glycosyl hydrolase family 13 catalytic domain-containing protein</fullName>
    </recommendedName>
</protein>
<evidence type="ECO:0000256" key="2">
    <source>
        <dbReference type="SAM" id="MobiDB-lite"/>
    </source>
</evidence>
<dbReference type="STRING" id="331657.A0A4U0XI11"/>
<dbReference type="SMART" id="SM00642">
    <property type="entry name" value="Aamy"/>
    <property type="match status" value="1"/>
</dbReference>
<dbReference type="OrthoDB" id="550577at2759"/>
<organism evidence="4 5">
    <name type="scientific">Cryomyces minteri</name>
    <dbReference type="NCBI Taxonomy" id="331657"/>
    <lineage>
        <taxon>Eukaryota</taxon>
        <taxon>Fungi</taxon>
        <taxon>Dikarya</taxon>
        <taxon>Ascomycota</taxon>
        <taxon>Pezizomycotina</taxon>
        <taxon>Dothideomycetes</taxon>
        <taxon>Dothideomycetes incertae sedis</taxon>
        <taxon>Cryomyces</taxon>
    </lineage>
</organism>
<dbReference type="CDD" id="cd11318">
    <property type="entry name" value="AmyAc_bac_fung_AmyA"/>
    <property type="match status" value="1"/>
</dbReference>
<evidence type="ECO:0000259" key="3">
    <source>
        <dbReference type="SMART" id="SM00642"/>
    </source>
</evidence>
<feature type="domain" description="Glycosyl hydrolase family 13 catalytic" evidence="3">
    <location>
        <begin position="21"/>
        <end position="447"/>
    </location>
</feature>
<evidence type="ECO:0000313" key="5">
    <source>
        <dbReference type="Proteomes" id="UP000308768"/>
    </source>
</evidence>
<dbReference type="PANTHER" id="PTHR43447">
    <property type="entry name" value="ALPHA-AMYLASE"/>
    <property type="match status" value="1"/>
</dbReference>
<dbReference type="Pfam" id="PF00128">
    <property type="entry name" value="Alpha-amylase"/>
    <property type="match status" value="1"/>
</dbReference>
<accession>A0A4U0XI11</accession>
<evidence type="ECO:0000313" key="4">
    <source>
        <dbReference type="EMBL" id="TKA75921.1"/>
    </source>
</evidence>
<dbReference type="EMBL" id="NAJN01000264">
    <property type="protein sequence ID" value="TKA75921.1"/>
    <property type="molecule type" value="Genomic_DNA"/>
</dbReference>
<dbReference type="SUPFAM" id="SSF51445">
    <property type="entry name" value="(Trans)glycosidases"/>
    <property type="match status" value="1"/>
</dbReference>
<dbReference type="Gene3D" id="2.40.30.140">
    <property type="match status" value="1"/>
</dbReference>
<sequence>MATTARGYSDMSNRQPTPPNSTMLQGFEWRCPGAHWPRLAAVLPSLKAMGIDNLWLPPGCKAGYLYGNGYDIYDLYDLGEFDQKGSVSTKWGTKEELLELGRRAEDAGMGLYWDAVLNHRAGADATERCAAVKVDQNDRTKVLTKPREIEAWLKYDFLGRGSKYSALKYRARHFSGVDYDAKANKTAIYRLEGKNWSESVDNEQGNDDYLICSDLDYSNQEVVEDVKNWGSWIVKEVPGLKGFRLDAVKHYSQTFTQQWVKHVKASCPDTDLFFVGEFWVNNTQKLVRFLSKMDPDFCLYDAPLLYNFSKISTALSAPSPLSSSKPKVTEDSHRVLRAISKLNGFVRSGQPETVDLSRVFDNTLVEARPHNAVTFVMNHDTQPGQTMAAPVTSSLLPLFYALILLRSAGRPCVFWPHLYGFQPNPNDPATILRSVPCPQLPALVLARKLYAYGLQSDYGWTKDCIAFVRLGTWDQRDGIPEELNLIIVGFLLPTGLTINVHLEHLGSSTVRGSLRSCSFGAETSIMRANRRLHDIAANVLYGFNTFVFHSSVRGGRFASNPWESYQPVQRLLPFPPSFHLCGPLTANTAKFLRQCEMRLSLTDFSTRGIYSKYCKLNQWLTDFATMLGNDPKLNRLEVFFFDGCAAHLLGKESRGPVSTMPPALECTCHQFVLEPLAQLFNVPKVAIHGDVAFIFRTKLTSLMTAKKSNAPAPLEELKAEVKLSVFGATKKRKVWVPARKYSEAKLDWDFLQVDTRKGEASLGGTAE</sequence>
<comment type="similarity">
    <text evidence="1">Belongs to the glycosyl hydrolase 13 family.</text>
</comment>
<feature type="region of interest" description="Disordered" evidence="2">
    <location>
        <begin position="1"/>
        <end position="23"/>
    </location>
</feature>
<dbReference type="InterPro" id="IPR017853">
    <property type="entry name" value="GH"/>
</dbReference>
<evidence type="ECO:0000256" key="1">
    <source>
        <dbReference type="ARBA" id="ARBA00008061"/>
    </source>
</evidence>
<dbReference type="Proteomes" id="UP000308768">
    <property type="component" value="Unassembled WGS sequence"/>
</dbReference>
<reference evidence="4 5" key="1">
    <citation type="submission" date="2017-03" db="EMBL/GenBank/DDBJ databases">
        <title>Genomes of endolithic fungi from Antarctica.</title>
        <authorList>
            <person name="Coleine C."/>
            <person name="Masonjones S."/>
            <person name="Stajich J.E."/>
        </authorList>
    </citation>
    <scope>NUCLEOTIDE SEQUENCE [LARGE SCALE GENOMIC DNA]</scope>
    <source>
        <strain evidence="4 5">CCFEE 5187</strain>
    </source>
</reference>
<name>A0A4U0XI11_9PEZI</name>
<gene>
    <name evidence="4" type="ORF">B0A49_04628</name>
</gene>
<dbReference type="AlphaFoldDB" id="A0A4U0XI11"/>
<comment type="caution">
    <text evidence="4">The sequence shown here is derived from an EMBL/GenBank/DDBJ whole genome shotgun (WGS) entry which is preliminary data.</text>
</comment>
<keyword evidence="5" id="KW-1185">Reference proteome</keyword>
<feature type="compositionally biased region" description="Polar residues" evidence="2">
    <location>
        <begin position="10"/>
        <end position="23"/>
    </location>
</feature>
<dbReference type="InterPro" id="IPR006047">
    <property type="entry name" value="GH13_cat_dom"/>
</dbReference>
<dbReference type="GO" id="GO:0005975">
    <property type="term" value="P:carbohydrate metabolic process"/>
    <property type="evidence" value="ECO:0007669"/>
    <property type="project" value="InterPro"/>
</dbReference>